<gene>
    <name evidence="5" type="ORF">UV33_C0006G0003</name>
</gene>
<dbReference type="PRINTS" id="PR00778">
    <property type="entry name" value="HTHARSR"/>
</dbReference>
<dbReference type="GO" id="GO:0003700">
    <property type="term" value="F:DNA-binding transcription factor activity"/>
    <property type="evidence" value="ECO:0007669"/>
    <property type="project" value="InterPro"/>
</dbReference>
<sequence>MKLHSSCSGCFAGLSCDTRIDIINLLQGRGPMSVLDIAKHFKVTQPTITHHLKYLKELKIVKSEKKGRQVFYSLNSKCTDTDCEIFP</sequence>
<reference evidence="5 6" key="1">
    <citation type="journal article" date="2015" name="Nature">
        <title>rRNA introns, odd ribosomes, and small enigmatic genomes across a large radiation of phyla.</title>
        <authorList>
            <person name="Brown C.T."/>
            <person name="Hug L.A."/>
            <person name="Thomas B.C."/>
            <person name="Sharon I."/>
            <person name="Castelle C.J."/>
            <person name="Singh A."/>
            <person name="Wilkins M.J."/>
            <person name="Williams K.H."/>
            <person name="Banfield J.F."/>
        </authorList>
    </citation>
    <scope>NUCLEOTIDE SEQUENCE [LARGE SCALE GENOMIC DNA]</scope>
</reference>
<evidence type="ECO:0000259" key="4">
    <source>
        <dbReference type="PROSITE" id="PS50987"/>
    </source>
</evidence>
<dbReference type="EMBL" id="LCEB01000006">
    <property type="protein sequence ID" value="KKS65308.1"/>
    <property type="molecule type" value="Genomic_DNA"/>
</dbReference>
<evidence type="ECO:0000313" key="6">
    <source>
        <dbReference type="Proteomes" id="UP000034135"/>
    </source>
</evidence>
<dbReference type="InterPro" id="IPR036390">
    <property type="entry name" value="WH_DNA-bd_sf"/>
</dbReference>
<evidence type="ECO:0000256" key="3">
    <source>
        <dbReference type="ARBA" id="ARBA00023163"/>
    </source>
</evidence>
<name>A0A0G1DSQ7_9BACT</name>
<dbReference type="Proteomes" id="UP000034135">
    <property type="component" value="Unassembled WGS sequence"/>
</dbReference>
<protein>
    <submittedName>
        <fullName evidence="5">ArsR family Transcriptional regulator</fullName>
    </submittedName>
</protein>
<dbReference type="SMART" id="SM00418">
    <property type="entry name" value="HTH_ARSR"/>
    <property type="match status" value="1"/>
</dbReference>
<dbReference type="GO" id="GO:0003677">
    <property type="term" value="F:DNA binding"/>
    <property type="evidence" value="ECO:0007669"/>
    <property type="project" value="UniProtKB-KW"/>
</dbReference>
<dbReference type="AlphaFoldDB" id="A0A0G1DSQ7"/>
<dbReference type="SUPFAM" id="SSF46785">
    <property type="entry name" value="Winged helix' DNA-binding domain"/>
    <property type="match status" value="1"/>
</dbReference>
<feature type="domain" description="HTH arsR-type" evidence="4">
    <location>
        <begin position="1"/>
        <end position="87"/>
    </location>
</feature>
<dbReference type="PANTHER" id="PTHR43132">
    <property type="entry name" value="ARSENICAL RESISTANCE OPERON REPRESSOR ARSR-RELATED"/>
    <property type="match status" value="1"/>
</dbReference>
<dbReference type="CDD" id="cd00090">
    <property type="entry name" value="HTH_ARSR"/>
    <property type="match status" value="1"/>
</dbReference>
<dbReference type="InterPro" id="IPR001845">
    <property type="entry name" value="HTH_ArsR_DNA-bd_dom"/>
</dbReference>
<dbReference type="PROSITE" id="PS51257">
    <property type="entry name" value="PROKAR_LIPOPROTEIN"/>
    <property type="match status" value="1"/>
</dbReference>
<dbReference type="PROSITE" id="PS50987">
    <property type="entry name" value="HTH_ARSR_2"/>
    <property type="match status" value="1"/>
</dbReference>
<evidence type="ECO:0000256" key="1">
    <source>
        <dbReference type="ARBA" id="ARBA00023015"/>
    </source>
</evidence>
<evidence type="ECO:0000256" key="2">
    <source>
        <dbReference type="ARBA" id="ARBA00023125"/>
    </source>
</evidence>
<organism evidence="5 6">
    <name type="scientific">Candidatus Daviesbacteria bacterium GW2011_GWA1_42_6</name>
    <dbReference type="NCBI Taxonomy" id="1618420"/>
    <lineage>
        <taxon>Bacteria</taxon>
        <taxon>Candidatus Daviesiibacteriota</taxon>
    </lineage>
</organism>
<dbReference type="InterPro" id="IPR051011">
    <property type="entry name" value="Metal_resp_trans_reg"/>
</dbReference>
<keyword evidence="2" id="KW-0238">DNA-binding</keyword>
<dbReference type="Pfam" id="PF01022">
    <property type="entry name" value="HTH_5"/>
    <property type="match status" value="1"/>
</dbReference>
<dbReference type="NCBIfam" id="NF033788">
    <property type="entry name" value="HTH_metalloreg"/>
    <property type="match status" value="1"/>
</dbReference>
<dbReference type="Gene3D" id="1.10.10.10">
    <property type="entry name" value="Winged helix-like DNA-binding domain superfamily/Winged helix DNA-binding domain"/>
    <property type="match status" value="1"/>
</dbReference>
<dbReference type="PANTHER" id="PTHR43132:SF2">
    <property type="entry name" value="ARSENICAL RESISTANCE OPERON REPRESSOR ARSR-RELATED"/>
    <property type="match status" value="1"/>
</dbReference>
<keyword evidence="1" id="KW-0805">Transcription regulation</keyword>
<accession>A0A0G1DSQ7</accession>
<keyword evidence="3" id="KW-0804">Transcription</keyword>
<evidence type="ECO:0000313" key="5">
    <source>
        <dbReference type="EMBL" id="KKS65308.1"/>
    </source>
</evidence>
<proteinExistence type="predicted"/>
<comment type="caution">
    <text evidence="5">The sequence shown here is derived from an EMBL/GenBank/DDBJ whole genome shotgun (WGS) entry which is preliminary data.</text>
</comment>
<dbReference type="InterPro" id="IPR011991">
    <property type="entry name" value="ArsR-like_HTH"/>
</dbReference>
<dbReference type="InterPro" id="IPR036388">
    <property type="entry name" value="WH-like_DNA-bd_sf"/>
</dbReference>